<dbReference type="InterPro" id="IPR046474">
    <property type="entry name" value="DUF6795"/>
</dbReference>
<evidence type="ECO:0000259" key="1">
    <source>
        <dbReference type="Pfam" id="PF20598"/>
    </source>
</evidence>
<evidence type="ECO:0000313" key="2">
    <source>
        <dbReference type="EMBL" id="MCI2285442.1"/>
    </source>
</evidence>
<gene>
    <name evidence="2" type="ORF">L3081_21185</name>
</gene>
<protein>
    <submittedName>
        <fullName evidence="2">DUF4198 domain-containing protein</fullName>
    </submittedName>
</protein>
<keyword evidence="3" id="KW-1185">Reference proteome</keyword>
<feature type="domain" description="DUF6795" evidence="1">
    <location>
        <begin position="51"/>
        <end position="155"/>
    </location>
</feature>
<evidence type="ECO:0000313" key="3">
    <source>
        <dbReference type="Proteomes" id="UP001139646"/>
    </source>
</evidence>
<dbReference type="RefSeq" id="WP_242288325.1">
    <property type="nucleotide sequence ID" value="NZ_JAKKSL010000005.1"/>
</dbReference>
<reference evidence="2" key="1">
    <citation type="submission" date="2022-01" db="EMBL/GenBank/DDBJ databases">
        <title>Colwellia maritima, isolated from seawater.</title>
        <authorList>
            <person name="Kristyanto S."/>
            <person name="Jung J."/>
            <person name="Jeon C.O."/>
        </authorList>
    </citation>
    <scope>NUCLEOTIDE SEQUENCE</scope>
    <source>
        <strain evidence="2">MSW7</strain>
    </source>
</reference>
<name>A0ABS9X5C5_9GAMM</name>
<organism evidence="2 3">
    <name type="scientific">Colwellia maritima</name>
    <dbReference type="NCBI Taxonomy" id="2912588"/>
    <lineage>
        <taxon>Bacteria</taxon>
        <taxon>Pseudomonadati</taxon>
        <taxon>Pseudomonadota</taxon>
        <taxon>Gammaproteobacteria</taxon>
        <taxon>Alteromonadales</taxon>
        <taxon>Colwelliaceae</taxon>
        <taxon>Colwellia</taxon>
    </lineage>
</organism>
<comment type="caution">
    <text evidence="2">The sequence shown here is derived from an EMBL/GenBank/DDBJ whole genome shotgun (WGS) entry which is preliminary data.</text>
</comment>
<accession>A0ABS9X5C5</accession>
<sequence length="216" mass="25027">MNNRRKIASLSRPHFTLLLLILCLLAYPMISQGVDMFGWFKKQDVFLCSEVNGVVTENGKPVANIEITRSLMYIDAKDHIDVAITDDTGHFHFPQKSIRSSIPSKPFSEDRVSQQITINREGTLILLWGATHVGITEIPEFYKKLAFLNCELSNKRADFQFKNNIPSNREHMASSICRWDDDYMPFWLYDGEKEYRIHDGDFNKLTEQYTGKKVKL</sequence>
<dbReference type="Pfam" id="PF20598">
    <property type="entry name" value="DUF6795"/>
    <property type="match status" value="1"/>
</dbReference>
<dbReference type="Proteomes" id="UP001139646">
    <property type="component" value="Unassembled WGS sequence"/>
</dbReference>
<dbReference type="EMBL" id="JAKKSL010000005">
    <property type="protein sequence ID" value="MCI2285442.1"/>
    <property type="molecule type" value="Genomic_DNA"/>
</dbReference>
<proteinExistence type="predicted"/>